<dbReference type="OrthoDB" id="202840at2759"/>
<evidence type="ECO:0000256" key="1">
    <source>
        <dbReference type="SAM" id="MobiDB-lite"/>
    </source>
</evidence>
<protein>
    <recommendedName>
        <fullName evidence="2">GST C-terminal domain-containing protein</fullName>
    </recommendedName>
</protein>
<dbReference type="InterPro" id="IPR010987">
    <property type="entry name" value="Glutathione-S-Trfase_C-like"/>
</dbReference>
<reference evidence="3" key="1">
    <citation type="journal article" date="2020" name="Stud. Mycol.">
        <title>101 Dothideomycetes genomes: a test case for predicting lifestyles and emergence of pathogens.</title>
        <authorList>
            <person name="Haridas S."/>
            <person name="Albert R."/>
            <person name="Binder M."/>
            <person name="Bloem J."/>
            <person name="Labutti K."/>
            <person name="Salamov A."/>
            <person name="Andreopoulos B."/>
            <person name="Baker S."/>
            <person name="Barry K."/>
            <person name="Bills G."/>
            <person name="Bluhm B."/>
            <person name="Cannon C."/>
            <person name="Castanera R."/>
            <person name="Culley D."/>
            <person name="Daum C."/>
            <person name="Ezra D."/>
            <person name="Gonzalez J."/>
            <person name="Henrissat B."/>
            <person name="Kuo A."/>
            <person name="Liang C."/>
            <person name="Lipzen A."/>
            <person name="Lutzoni F."/>
            <person name="Magnuson J."/>
            <person name="Mondo S."/>
            <person name="Nolan M."/>
            <person name="Ohm R."/>
            <person name="Pangilinan J."/>
            <person name="Park H.-J."/>
            <person name="Ramirez L."/>
            <person name="Alfaro M."/>
            <person name="Sun H."/>
            <person name="Tritt A."/>
            <person name="Yoshinaga Y."/>
            <person name="Zwiers L.-H."/>
            <person name="Turgeon B."/>
            <person name="Goodwin S."/>
            <person name="Spatafora J."/>
            <person name="Crous P."/>
            <person name="Grigoriev I."/>
        </authorList>
    </citation>
    <scope>NUCLEOTIDE SEQUENCE</scope>
    <source>
        <strain evidence="3">CBS 627.86</strain>
    </source>
</reference>
<feature type="domain" description="GST C-terminal" evidence="2">
    <location>
        <begin position="119"/>
        <end position="250"/>
    </location>
</feature>
<dbReference type="AlphaFoldDB" id="A0A6A5ZAA1"/>
<feature type="region of interest" description="Disordered" evidence="1">
    <location>
        <begin position="245"/>
        <end position="296"/>
    </location>
</feature>
<dbReference type="PROSITE" id="PS50405">
    <property type="entry name" value="GST_CTER"/>
    <property type="match status" value="1"/>
</dbReference>
<feature type="compositionally biased region" description="Acidic residues" evidence="1">
    <location>
        <begin position="262"/>
        <end position="287"/>
    </location>
</feature>
<feature type="compositionally biased region" description="Basic and acidic residues" evidence="1">
    <location>
        <begin position="245"/>
        <end position="260"/>
    </location>
</feature>
<evidence type="ECO:0000259" key="2">
    <source>
        <dbReference type="PROSITE" id="PS50405"/>
    </source>
</evidence>
<evidence type="ECO:0000313" key="4">
    <source>
        <dbReference type="Proteomes" id="UP000799770"/>
    </source>
</evidence>
<dbReference type="EMBL" id="ML977321">
    <property type="protein sequence ID" value="KAF2116449.1"/>
    <property type="molecule type" value="Genomic_DNA"/>
</dbReference>
<dbReference type="Proteomes" id="UP000799770">
    <property type="component" value="Unassembled WGS sequence"/>
</dbReference>
<evidence type="ECO:0000313" key="3">
    <source>
        <dbReference type="EMBL" id="KAF2116449.1"/>
    </source>
</evidence>
<name>A0A6A5ZAA1_9PLEO</name>
<keyword evidence="4" id="KW-1185">Reference proteome</keyword>
<gene>
    <name evidence="3" type="ORF">BDV96DRAFT_645767</name>
</gene>
<dbReference type="SUPFAM" id="SSF47616">
    <property type="entry name" value="GST C-terminal domain-like"/>
    <property type="match status" value="1"/>
</dbReference>
<organism evidence="3 4">
    <name type="scientific">Lophiotrema nucula</name>
    <dbReference type="NCBI Taxonomy" id="690887"/>
    <lineage>
        <taxon>Eukaryota</taxon>
        <taxon>Fungi</taxon>
        <taxon>Dikarya</taxon>
        <taxon>Ascomycota</taxon>
        <taxon>Pezizomycotina</taxon>
        <taxon>Dothideomycetes</taxon>
        <taxon>Pleosporomycetidae</taxon>
        <taxon>Pleosporales</taxon>
        <taxon>Lophiotremataceae</taxon>
        <taxon>Lophiotrema</taxon>
    </lineage>
</organism>
<dbReference type="InterPro" id="IPR036282">
    <property type="entry name" value="Glutathione-S-Trfase_C_sf"/>
</dbReference>
<proteinExistence type="predicted"/>
<sequence length="296" mass="32799">MSLPASALPTLHLFTPPPPSIPSPSTSAIQIAAYLKLILLTTSPLTAAPPKVLLRHHLVTQTPKPAQPPTPTPAPTPILEITQPDGSTTYITQLPAMLEYISEIEYPGTERSLLPRPASLVQRARVRELVALLTTFSYPFPPNTPTSSTFCEEMVRESMRARLLAYEALLPFPSLSTSTSTTYSVGSDVTLADVCLVPFIISAESWGVNLRNQEGKEEERFKKILAVYERCMAMVEFRVGCAVKKDDSGSGNTRMDRFPWENDVESDDEEEEEEDEDEEDNEAEEEYAGTIMAFEE</sequence>
<accession>A0A6A5ZAA1</accession>
<dbReference type="Gene3D" id="1.20.1050.10">
    <property type="match status" value="1"/>
</dbReference>